<dbReference type="InterPro" id="IPR047801">
    <property type="entry name" value="Peptidase_C45"/>
</dbReference>
<dbReference type="RefSeq" id="WP_068392264.1">
    <property type="nucleotide sequence ID" value="NZ_LSZO01000192.1"/>
</dbReference>
<keyword evidence="3" id="KW-1185">Reference proteome</keyword>
<dbReference type="OrthoDB" id="8109453at2"/>
<dbReference type="PANTHER" id="PTHR34180:SF1">
    <property type="entry name" value="BETA-ALANYL-DOPAMINE_CARCININE HYDROLASE"/>
    <property type="match status" value="1"/>
</dbReference>
<dbReference type="InterPro" id="IPR005079">
    <property type="entry name" value="Peptidase_C45_hydrolase"/>
</dbReference>
<dbReference type="Pfam" id="PF03417">
    <property type="entry name" value="AAT"/>
    <property type="match status" value="1"/>
</dbReference>
<organism evidence="2 3">
    <name type="scientific">Ventosimonas gracilis</name>
    <dbReference type="NCBI Taxonomy" id="1680762"/>
    <lineage>
        <taxon>Bacteria</taxon>
        <taxon>Pseudomonadati</taxon>
        <taxon>Pseudomonadota</taxon>
        <taxon>Gammaproteobacteria</taxon>
        <taxon>Pseudomonadales</taxon>
        <taxon>Ventosimonadaceae</taxon>
        <taxon>Ventosimonas</taxon>
    </lineage>
</organism>
<evidence type="ECO:0000259" key="1">
    <source>
        <dbReference type="Pfam" id="PF03417"/>
    </source>
</evidence>
<comment type="caution">
    <text evidence="2">The sequence shown here is derived from an EMBL/GenBank/DDBJ whole genome shotgun (WGS) entry which is preliminary data.</text>
</comment>
<dbReference type="InterPro" id="IPR047794">
    <property type="entry name" value="C45_proenzyme-like"/>
</dbReference>
<evidence type="ECO:0000313" key="2">
    <source>
        <dbReference type="EMBL" id="KXU35734.1"/>
    </source>
</evidence>
<dbReference type="PANTHER" id="PTHR34180">
    <property type="entry name" value="PEPTIDASE C45"/>
    <property type="match status" value="1"/>
</dbReference>
<dbReference type="Gene3D" id="1.10.10.2120">
    <property type="match status" value="1"/>
</dbReference>
<dbReference type="Gene3D" id="3.60.60.10">
    <property type="entry name" value="Penicillin V Acylase, Chain A"/>
    <property type="match status" value="1"/>
</dbReference>
<dbReference type="AlphaFoldDB" id="A0A139SMM6"/>
<reference evidence="2 3" key="1">
    <citation type="submission" date="2016-02" db="EMBL/GenBank/DDBJ databases">
        <authorList>
            <person name="Wen L."/>
            <person name="He K."/>
            <person name="Yang H."/>
        </authorList>
    </citation>
    <scope>NUCLEOTIDE SEQUENCE [LARGE SCALE GENOMIC DNA]</scope>
    <source>
        <strain evidence="2 3">CV58</strain>
    </source>
</reference>
<evidence type="ECO:0000313" key="3">
    <source>
        <dbReference type="Proteomes" id="UP000072660"/>
    </source>
</evidence>
<proteinExistence type="predicted"/>
<protein>
    <submittedName>
        <fullName evidence="2">Peptidase C45</fullName>
    </submittedName>
</protein>
<gene>
    <name evidence="2" type="ORF">AXE65_06035</name>
</gene>
<name>A0A139SMM6_9GAMM</name>
<feature type="domain" description="Peptidase C45 hydrolase" evidence="1">
    <location>
        <begin position="123"/>
        <end position="347"/>
    </location>
</feature>
<dbReference type="NCBIfam" id="NF040521">
    <property type="entry name" value="C45_proenzyme"/>
    <property type="match status" value="1"/>
</dbReference>
<dbReference type="EMBL" id="LSZO01000192">
    <property type="protein sequence ID" value="KXU35734.1"/>
    <property type="molecule type" value="Genomic_DNA"/>
</dbReference>
<dbReference type="Proteomes" id="UP000072660">
    <property type="component" value="Unassembled WGS sequence"/>
</dbReference>
<sequence length="358" mass="38957">MKLHRFHCDTPDPKQRGQQIGQRFAAQIAQTLILYLDFFRVAGISEQQVRKIGENSMDALHDWCAPLAEELCAMAEGAKLPLWQLASLNARTEVLAAMPKGASAECSTAVFAPQSAEPVRSMQTWDWHDALVPEALLLHLHTAGGRQIKLFSEFGMLGKIGVNNAGVGLHFNILHHQSDHADGGVPVHAVARLVLEQAQSVSEAIELAQSARVSASTVLTVFSHTPHSPRAACIELSPAGACVVLPSETGWLSHTNHFLDPTLSQAERSDDDSTRPRIAHLNRQQHAIQESLDTAARARAFCGDLGEAAPICFIPDPGQPITERWETLLTIAIDCADFALEYATGNPMSLINNGHLRF</sequence>
<accession>A0A139SMM6</accession>